<dbReference type="HOGENOM" id="CLU_365505_0_0_7"/>
<dbReference type="CAZy" id="GT4">
    <property type="family name" value="Glycosyltransferase Family 4"/>
</dbReference>
<gene>
    <name evidence="3" type="ORF">SYN_01902</name>
</gene>
<evidence type="ECO:0000313" key="4">
    <source>
        <dbReference type="Proteomes" id="UP000001933"/>
    </source>
</evidence>
<proteinExistence type="predicted"/>
<dbReference type="eggNOG" id="COG0438">
    <property type="taxonomic scope" value="Bacteria"/>
</dbReference>
<dbReference type="PANTHER" id="PTHR12526:SF572">
    <property type="entry name" value="BLL5144 PROTEIN"/>
    <property type="match status" value="1"/>
</dbReference>
<protein>
    <submittedName>
        <fullName evidence="3">Mannosyltransferase</fullName>
        <ecNumber evidence="3">2.4.1.-</ecNumber>
    </submittedName>
</protein>
<keyword evidence="3" id="KW-0328">Glycosyltransferase</keyword>
<dbReference type="Gene3D" id="3.40.50.2000">
    <property type="entry name" value="Glycogen Phosphorylase B"/>
    <property type="match status" value="2"/>
</dbReference>
<dbReference type="SUPFAM" id="SSF48208">
    <property type="entry name" value="Six-hairpin glycosidases"/>
    <property type="match status" value="1"/>
</dbReference>
<dbReference type="Proteomes" id="UP000001933">
    <property type="component" value="Chromosome"/>
</dbReference>
<reference evidence="3 4" key="1">
    <citation type="journal article" date="2007" name="Proc. Natl. Acad. Sci. U.S.A.">
        <title>The genome of Syntrophus aciditrophicus: life at the thermodynamic limit of microbial growth.</title>
        <authorList>
            <person name="McInerney M.J."/>
            <person name="Rohlin L."/>
            <person name="Mouttaki H."/>
            <person name="Kim U."/>
            <person name="Krupp R.S."/>
            <person name="Rios-Hernandez L."/>
            <person name="Sieber J."/>
            <person name="Struchtemeyer C.G."/>
            <person name="Bhattacharyya A."/>
            <person name="Campbell J.W."/>
            <person name="Gunsalus R.P."/>
        </authorList>
    </citation>
    <scope>NUCLEOTIDE SEQUENCE [LARGE SCALE GENOMIC DNA]</scope>
    <source>
        <strain evidence="3 4">SB</strain>
    </source>
</reference>
<evidence type="ECO:0000259" key="1">
    <source>
        <dbReference type="Pfam" id="PF00534"/>
    </source>
</evidence>
<dbReference type="Pfam" id="PF13439">
    <property type="entry name" value="Glyco_transf_4"/>
    <property type="match status" value="1"/>
</dbReference>
<dbReference type="InParanoid" id="Q2LU32"/>
<organism evidence="3 4">
    <name type="scientific">Syntrophus aciditrophicus (strain SB)</name>
    <dbReference type="NCBI Taxonomy" id="56780"/>
    <lineage>
        <taxon>Bacteria</taxon>
        <taxon>Pseudomonadati</taxon>
        <taxon>Thermodesulfobacteriota</taxon>
        <taxon>Syntrophia</taxon>
        <taxon>Syntrophales</taxon>
        <taxon>Syntrophaceae</taxon>
        <taxon>Syntrophus</taxon>
    </lineage>
</organism>
<dbReference type="STRING" id="56780.SYN_01902"/>
<dbReference type="KEGG" id="sat:SYN_01902"/>
<dbReference type="EMBL" id="CP000252">
    <property type="protein sequence ID" value="ABC77593.1"/>
    <property type="molecule type" value="Genomic_DNA"/>
</dbReference>
<dbReference type="GO" id="GO:0016757">
    <property type="term" value="F:glycosyltransferase activity"/>
    <property type="evidence" value="ECO:0007669"/>
    <property type="project" value="UniProtKB-KW"/>
</dbReference>
<dbReference type="SUPFAM" id="SSF53756">
    <property type="entry name" value="UDP-Glycosyltransferase/glycogen phosphorylase"/>
    <property type="match status" value="1"/>
</dbReference>
<dbReference type="Pfam" id="PF00534">
    <property type="entry name" value="Glycos_transf_1"/>
    <property type="match status" value="1"/>
</dbReference>
<name>Q2LU32_SYNAS</name>
<dbReference type="PANTHER" id="PTHR12526">
    <property type="entry name" value="GLYCOSYLTRANSFERASE"/>
    <property type="match status" value="1"/>
</dbReference>
<dbReference type="GO" id="GO:0005975">
    <property type="term" value="P:carbohydrate metabolic process"/>
    <property type="evidence" value="ECO:0007669"/>
    <property type="project" value="InterPro"/>
</dbReference>
<evidence type="ECO:0000259" key="2">
    <source>
        <dbReference type="Pfam" id="PF13439"/>
    </source>
</evidence>
<feature type="domain" description="Glycosyl transferase family 1" evidence="1">
    <location>
        <begin position="195"/>
        <end position="364"/>
    </location>
</feature>
<dbReference type="CDD" id="cd03822">
    <property type="entry name" value="GT4_mannosyltransferase-like"/>
    <property type="match status" value="1"/>
</dbReference>
<dbReference type="RefSeq" id="WP_011417615.1">
    <property type="nucleotide sequence ID" value="NC_007759.1"/>
</dbReference>
<dbReference type="InterPro" id="IPR008928">
    <property type="entry name" value="6-hairpin_glycosidase_sf"/>
</dbReference>
<accession>Q2LU32</accession>
<dbReference type="InterPro" id="IPR001296">
    <property type="entry name" value="Glyco_trans_1"/>
</dbReference>
<sequence length="804" mass="90498">MPQQKVHDSRIKKIALVGNYIPRQCGIATFTSDLLTALATEDSTAGYWAVAMNDVPEGYPYPAQVRFEVNQHLSADYRLAADFMNMNRVETACLQHEFGIFGGDNGAHILELLSGLRMPLVTTLHTVIQSPSAGQMVVTRRIAQLSDRLVVMSRKAVAILHEVYGVPSEKIVVIPHGIPDVPFVDPNFYKDQFGVEGRKVILTFGLLSPGKGIETVIEALPQVVRENPEAVYIVLGATHPHIRKDQGESYRLSLQSRARELGVGGHIIFHNRFVDLEELCEFIGAADIYVTPYLNREQIVSGTLAYALGSGKATISTPYWYAEEMLADGRGRIVPFRDTEAMAREINSLLAREVERHTMRKRAYTFCRDMTWKEVARRYLEVFKEVKEEREKKPKTIFRTRTLNSSPRDVPQPKLDHIARLTDDVGIMQHAKFIIPDRRHGYCTDDNARALMAVLMAREMVPDSARVMELACTYLSFLHHAFDEHTSRFRNFMDYERRWKDETGSQDSHGRALWSLGEVIELVESNDIRGAALELFEKALPAVLEFDAPRSWAFALGGIHAYLQKFSGDSEARRIQEKLAVQLYECWRKCASDDWPWIEENLTYDNGSICRALITSGNWMQREDILEAGLISLAWLMRIQTGSGGHFAPVGNKGWFPRGGVMARFDQQPIEALSMIKACRAAYDQTRDAKWLMHARRCLEWFLGRNDLGVHLYDQVTGGCCDGLQANGPNLNQGAESTLSCFLSLINLHQINAQVSLEGSSEGRKDIHQEPVVPSPLALSREIKNRTVIDEGTDISSGRITAGT</sequence>
<evidence type="ECO:0000313" key="3">
    <source>
        <dbReference type="EMBL" id="ABC77593.1"/>
    </source>
</evidence>
<keyword evidence="4" id="KW-1185">Reference proteome</keyword>
<dbReference type="AlphaFoldDB" id="Q2LU32"/>
<dbReference type="InterPro" id="IPR028098">
    <property type="entry name" value="Glyco_trans_4-like_N"/>
</dbReference>
<dbReference type="OrthoDB" id="9765330at2"/>
<keyword evidence="3" id="KW-0808">Transferase</keyword>
<dbReference type="EC" id="2.4.1.-" evidence="3"/>
<feature type="domain" description="Glycosyltransferase subfamily 4-like N-terminal" evidence="2">
    <location>
        <begin position="81"/>
        <end position="178"/>
    </location>
</feature>